<organism evidence="2 3">
    <name type="scientific">Nocardioides marmorisolisilvae</name>
    <dbReference type="NCBI Taxonomy" id="1542737"/>
    <lineage>
        <taxon>Bacteria</taxon>
        <taxon>Bacillati</taxon>
        <taxon>Actinomycetota</taxon>
        <taxon>Actinomycetes</taxon>
        <taxon>Propionibacteriales</taxon>
        <taxon>Nocardioidaceae</taxon>
        <taxon>Nocardioides</taxon>
    </lineage>
</organism>
<evidence type="ECO:0000313" key="2">
    <source>
        <dbReference type="EMBL" id="RNL79688.1"/>
    </source>
</evidence>
<evidence type="ECO:0000313" key="3">
    <source>
        <dbReference type="Proteomes" id="UP000277094"/>
    </source>
</evidence>
<dbReference type="OrthoDB" id="4667238at2"/>
<dbReference type="InterPro" id="IPR010621">
    <property type="entry name" value="DUF1214"/>
</dbReference>
<sequence>MTDTWESTAAWNELLSGLGELQAAFLEGDRAVTTETGVVNGYRMLATILGVGLDIYLYPETSRPVWVDTVTPFRRDRRWGGDNTDAAYAFCVFDPERTYRVWGKRNDSAYFSVTVYNEPAPGAWSDKVIGVVNDSDLTFDADGGFSFYLGANKPDGYDGPWIQFTPDTAAALTRDYQADPLTGVPVEWQIECLDEPEPVTRSDAATAQALRSTLAWMRTMFMIVPMTIKERTDSDRLGLGHETPDGVNMVAEPYRVPDFNFGWSATDATYCFGSYDLEPDEALVLTYTPPNSFRFWNFMPWTEYMAGHNAADGKTSLNNHTAVKNSDGSITIVVARTQLAHPNAVTTLDNQRGMLAFRWFLADEVPGKPTVDLVKAADAPVALT</sequence>
<gene>
    <name evidence="2" type="ORF">EFL95_12050</name>
</gene>
<dbReference type="AlphaFoldDB" id="A0A3N0DVR1"/>
<dbReference type="Proteomes" id="UP000277094">
    <property type="component" value="Unassembled WGS sequence"/>
</dbReference>
<comment type="caution">
    <text evidence="2">The sequence shown here is derived from an EMBL/GenBank/DDBJ whole genome shotgun (WGS) entry which is preliminary data.</text>
</comment>
<evidence type="ECO:0000259" key="1">
    <source>
        <dbReference type="Pfam" id="PF06742"/>
    </source>
</evidence>
<dbReference type="InterPro" id="IPR037049">
    <property type="entry name" value="DUF1214_C_sf"/>
</dbReference>
<feature type="domain" description="DUF1214" evidence="1">
    <location>
        <begin position="286"/>
        <end position="360"/>
    </location>
</feature>
<dbReference type="Gene3D" id="2.60.120.600">
    <property type="entry name" value="Domain of unknown function DUF1214, C-terminal domain"/>
    <property type="match status" value="1"/>
</dbReference>
<feature type="domain" description="DUF1214" evidence="1">
    <location>
        <begin position="93"/>
        <end position="178"/>
    </location>
</feature>
<keyword evidence="3" id="KW-1185">Reference proteome</keyword>
<dbReference type="SUPFAM" id="SSF160935">
    <property type="entry name" value="VPA0735-like"/>
    <property type="match status" value="1"/>
</dbReference>
<proteinExistence type="predicted"/>
<reference evidence="2 3" key="1">
    <citation type="submission" date="2018-11" db="EMBL/GenBank/DDBJ databases">
        <authorList>
            <person name="Li F."/>
        </authorList>
    </citation>
    <scope>NUCLEOTIDE SEQUENCE [LARGE SCALE GENOMIC DNA]</scope>
    <source>
        <strain evidence="2 3">KIS18-7</strain>
    </source>
</reference>
<name>A0A3N0DVR1_9ACTN</name>
<dbReference type="Pfam" id="PF06742">
    <property type="entry name" value="DUF1214"/>
    <property type="match status" value="2"/>
</dbReference>
<dbReference type="RefSeq" id="WP_123234192.1">
    <property type="nucleotide sequence ID" value="NZ_RJSG01000002.1"/>
</dbReference>
<protein>
    <submittedName>
        <fullName evidence="2">DUF1214 domain-containing protein</fullName>
    </submittedName>
</protein>
<accession>A0A3N0DVR1</accession>
<dbReference type="EMBL" id="RJSG01000002">
    <property type="protein sequence ID" value="RNL79688.1"/>
    <property type="molecule type" value="Genomic_DNA"/>
</dbReference>